<dbReference type="InterPro" id="IPR016161">
    <property type="entry name" value="Ald_DH/histidinol_DH"/>
</dbReference>
<evidence type="ECO:0000256" key="5">
    <source>
        <dbReference type="ARBA" id="ARBA00049194"/>
    </source>
</evidence>
<proteinExistence type="inferred from homology"/>
<dbReference type="Pfam" id="PF00171">
    <property type="entry name" value="Aldedh"/>
    <property type="match status" value="1"/>
</dbReference>
<name>A0ABD4EFX0_STALU</name>
<dbReference type="EMBL" id="LRQI01000046">
    <property type="protein sequence ID" value="KXA38525.1"/>
    <property type="molecule type" value="Genomic_DNA"/>
</dbReference>
<comment type="pathway">
    <text evidence="4">Amine and polyamine biosynthesis; betaine biosynthesis via choline pathway; betaine from betaine aldehyde: step 1/1.</text>
</comment>
<feature type="active site" evidence="7">
    <location>
        <position position="273"/>
    </location>
</feature>
<dbReference type="Proteomes" id="UP000070063">
    <property type="component" value="Unassembled WGS sequence"/>
</dbReference>
<evidence type="ECO:0000256" key="3">
    <source>
        <dbReference type="ARBA" id="ARBA00023027"/>
    </source>
</evidence>
<evidence type="ECO:0000256" key="6">
    <source>
        <dbReference type="NCBIfam" id="TIGR01804"/>
    </source>
</evidence>
<sequence>MFIKFVKYKFNKLNGGRLMKLVEKLSQRQYIDGKWVESSNKNTREIINPYNQEVVFTVTEGTAEDAEQAILAARRAFEDGEWSLETSEVRGKKVRAIADKITEHRDELAQLETLDTGKTLGESYADMDDIANVFNYFAGLADKDGGEIINTPIPNTESKVVKEPVGVVTQITPWNYPLLQASWKIAPALATGCSLVMKPSEITPLTTIRVFELMEEVGFPKGVINLILSSGEEVGDTLSGHKEVDLVSFTGGIETGKHIMKNAANNVTNIALELGGKNPNIIFADADFDLAVDQALNGGYFHAGQVCSAGSRILVHNDIKGDFEKALIDRVGKIKLGNGFDDDTEMGPVISTEHRDKIESYMEIAKKEGATIAIGGKRPDREDLQNGLFFEPTVITNCDTSMRIVQEEVFGPVVTIEGFDSEEEVIELANDSIYGLAGAVFTKDLGRAQRVANKLKLGTVWINDFHPYFAQAPWGGFKQSGIGRELGKEGLEEYLISKHILTNTKPEPINFFSK</sequence>
<dbReference type="EC" id="1.2.1.8" evidence="6"/>
<keyword evidence="2 8" id="KW-0560">Oxidoreductase</keyword>
<dbReference type="InterPro" id="IPR016160">
    <property type="entry name" value="Ald_DH_CS_CYS"/>
</dbReference>
<dbReference type="GO" id="GO:0006578">
    <property type="term" value="P:amino-acid betaine biosynthetic process"/>
    <property type="evidence" value="ECO:0007669"/>
    <property type="project" value="UniProtKB-UniRule"/>
</dbReference>
<dbReference type="PANTHER" id="PTHR43860:SF2">
    <property type="entry name" value="BETAINE ALDEHYDE DEHYDROGENASE-RELATED"/>
    <property type="match status" value="1"/>
</dbReference>
<organism evidence="10 11">
    <name type="scientific">Staphylococcus lugdunensis</name>
    <dbReference type="NCBI Taxonomy" id="28035"/>
    <lineage>
        <taxon>Bacteria</taxon>
        <taxon>Bacillati</taxon>
        <taxon>Bacillota</taxon>
        <taxon>Bacilli</taxon>
        <taxon>Bacillales</taxon>
        <taxon>Staphylococcaceae</taxon>
        <taxon>Staphylococcus</taxon>
    </lineage>
</organism>
<comment type="catalytic activity">
    <reaction evidence="5">
        <text>an aldehyde + NAD(+) + H2O = a carboxylate + NADH + 2 H(+)</text>
        <dbReference type="Rhea" id="RHEA:16185"/>
        <dbReference type="ChEBI" id="CHEBI:15377"/>
        <dbReference type="ChEBI" id="CHEBI:15378"/>
        <dbReference type="ChEBI" id="CHEBI:17478"/>
        <dbReference type="ChEBI" id="CHEBI:29067"/>
        <dbReference type="ChEBI" id="CHEBI:57540"/>
        <dbReference type="ChEBI" id="CHEBI:57945"/>
        <dbReference type="EC" id="1.2.1.3"/>
    </reaction>
</comment>
<evidence type="ECO:0000256" key="1">
    <source>
        <dbReference type="ARBA" id="ARBA00009986"/>
    </source>
</evidence>
<dbReference type="InterPro" id="IPR016163">
    <property type="entry name" value="Ald_DH_C"/>
</dbReference>
<reference evidence="10 11" key="1">
    <citation type="submission" date="2016-01" db="EMBL/GenBank/DDBJ databases">
        <authorList>
            <person name="Mitreva M."/>
            <person name="Pepin K.H."/>
            <person name="Mihindukulasuriya K.A."/>
            <person name="Fulton R."/>
            <person name="Fronick C."/>
            <person name="O'Laughlin M."/>
            <person name="Miner T."/>
            <person name="Herter B."/>
            <person name="Rosa B.A."/>
            <person name="Cordes M."/>
            <person name="Tomlinson C."/>
            <person name="Wollam A."/>
            <person name="Palsikar V.B."/>
            <person name="Mardis E.R."/>
            <person name="Wilson R.K."/>
        </authorList>
    </citation>
    <scope>NUCLEOTIDE SEQUENCE [LARGE SCALE GENOMIC DNA]</scope>
    <source>
        <strain evidence="10 11">MJR7738</strain>
    </source>
</reference>
<dbReference type="InterPro" id="IPR011264">
    <property type="entry name" value="BADH"/>
</dbReference>
<evidence type="ECO:0000313" key="11">
    <source>
        <dbReference type="Proteomes" id="UP000070063"/>
    </source>
</evidence>
<evidence type="ECO:0000256" key="7">
    <source>
        <dbReference type="PROSITE-ProRule" id="PRU10007"/>
    </source>
</evidence>
<dbReference type="Gene3D" id="3.40.605.10">
    <property type="entry name" value="Aldehyde Dehydrogenase, Chain A, domain 1"/>
    <property type="match status" value="1"/>
</dbReference>
<dbReference type="InterPro" id="IPR029510">
    <property type="entry name" value="Ald_DH_CS_GLU"/>
</dbReference>
<evidence type="ECO:0000313" key="10">
    <source>
        <dbReference type="EMBL" id="KXA38525.1"/>
    </source>
</evidence>
<dbReference type="InterPro" id="IPR016162">
    <property type="entry name" value="Ald_DH_N"/>
</dbReference>
<dbReference type="PROSITE" id="PS00687">
    <property type="entry name" value="ALDEHYDE_DEHYDR_GLU"/>
    <property type="match status" value="1"/>
</dbReference>
<accession>A0ABD4EFX0</accession>
<comment type="similarity">
    <text evidence="1 8">Belongs to the aldehyde dehydrogenase family.</text>
</comment>
<dbReference type="InterPro" id="IPR015590">
    <property type="entry name" value="Aldehyde_DH_dom"/>
</dbReference>
<dbReference type="FunFam" id="3.40.309.10:FF:000012">
    <property type="entry name" value="Betaine aldehyde dehydrogenase"/>
    <property type="match status" value="1"/>
</dbReference>
<evidence type="ECO:0000259" key="9">
    <source>
        <dbReference type="Pfam" id="PF00171"/>
    </source>
</evidence>
<dbReference type="PANTHER" id="PTHR43860">
    <property type="entry name" value="BETAINE ALDEHYDE DEHYDROGENASE"/>
    <property type="match status" value="1"/>
</dbReference>
<gene>
    <name evidence="10" type="ORF">HMPREF3225_01137</name>
</gene>
<protein>
    <recommendedName>
        <fullName evidence="6">Betaine-aldehyde dehydrogenase</fullName>
        <ecNumber evidence="6">1.2.1.8</ecNumber>
    </recommendedName>
</protein>
<dbReference type="AlphaFoldDB" id="A0ABD4EFX0"/>
<evidence type="ECO:0000256" key="4">
    <source>
        <dbReference type="ARBA" id="ARBA00037921"/>
    </source>
</evidence>
<feature type="domain" description="Aldehyde dehydrogenase" evidence="9">
    <location>
        <begin position="35"/>
        <end position="500"/>
    </location>
</feature>
<comment type="caution">
    <text evidence="10">The sequence shown here is derived from an EMBL/GenBank/DDBJ whole genome shotgun (WGS) entry which is preliminary data.</text>
</comment>
<dbReference type="Gene3D" id="3.40.309.10">
    <property type="entry name" value="Aldehyde Dehydrogenase, Chain A, domain 2"/>
    <property type="match status" value="1"/>
</dbReference>
<dbReference type="NCBIfam" id="TIGR01804">
    <property type="entry name" value="BADH"/>
    <property type="match status" value="1"/>
</dbReference>
<dbReference type="PROSITE" id="PS00070">
    <property type="entry name" value="ALDEHYDE_DEHYDR_CYS"/>
    <property type="match status" value="1"/>
</dbReference>
<dbReference type="FunFam" id="3.40.605.10:FF:000007">
    <property type="entry name" value="NAD/NADP-dependent betaine aldehyde dehydrogenase"/>
    <property type="match status" value="1"/>
</dbReference>
<dbReference type="SUPFAM" id="SSF53720">
    <property type="entry name" value="ALDH-like"/>
    <property type="match status" value="1"/>
</dbReference>
<dbReference type="FunFam" id="3.40.605.10:FF:000026">
    <property type="entry name" value="Aldehyde dehydrogenase, putative"/>
    <property type="match status" value="1"/>
</dbReference>
<evidence type="ECO:0000256" key="2">
    <source>
        <dbReference type="ARBA" id="ARBA00023002"/>
    </source>
</evidence>
<evidence type="ECO:0000256" key="8">
    <source>
        <dbReference type="RuleBase" id="RU003345"/>
    </source>
</evidence>
<keyword evidence="3" id="KW-0520">NAD</keyword>
<dbReference type="CDD" id="cd07119">
    <property type="entry name" value="ALDH_BADH-GbsA"/>
    <property type="match status" value="1"/>
</dbReference>
<dbReference type="GO" id="GO:0008802">
    <property type="term" value="F:betaine-aldehyde dehydrogenase (NAD+) activity"/>
    <property type="evidence" value="ECO:0007669"/>
    <property type="project" value="UniProtKB-UniRule"/>
</dbReference>